<dbReference type="SUPFAM" id="SSF53474">
    <property type="entry name" value="alpha/beta-Hydrolases"/>
    <property type="match status" value="1"/>
</dbReference>
<dbReference type="InterPro" id="IPR013736">
    <property type="entry name" value="Xaa-Pro_dipept_C"/>
</dbReference>
<evidence type="ECO:0000259" key="2">
    <source>
        <dbReference type="SMART" id="SM00939"/>
    </source>
</evidence>
<dbReference type="EMBL" id="CAJNOQ010010889">
    <property type="protein sequence ID" value="CAF1263721.1"/>
    <property type="molecule type" value="Genomic_DNA"/>
</dbReference>
<keyword evidence="5" id="KW-1185">Reference proteome</keyword>
<proteinExistence type="predicted"/>
<keyword evidence="1" id="KW-0378">Hydrolase</keyword>
<evidence type="ECO:0000313" key="4">
    <source>
        <dbReference type="EMBL" id="CAF4043804.1"/>
    </source>
</evidence>
<protein>
    <recommendedName>
        <fullName evidence="2">Xaa-Pro dipeptidyl-peptidase C-terminal domain-containing protein</fullName>
    </recommendedName>
</protein>
<dbReference type="InterPro" id="IPR000383">
    <property type="entry name" value="Xaa-Pro-like_dom"/>
</dbReference>
<evidence type="ECO:0000313" key="5">
    <source>
        <dbReference type="Proteomes" id="UP000663829"/>
    </source>
</evidence>
<dbReference type="Proteomes" id="UP000663829">
    <property type="component" value="Unassembled WGS sequence"/>
</dbReference>
<dbReference type="GO" id="GO:0008239">
    <property type="term" value="F:dipeptidyl-peptidase activity"/>
    <property type="evidence" value="ECO:0007669"/>
    <property type="project" value="InterPro"/>
</dbReference>
<gene>
    <name evidence="3" type="ORF">GPM918_LOCUS26737</name>
    <name evidence="4" type="ORF">SRO942_LOCUS26939</name>
</gene>
<accession>A0A815B1L1</accession>
<dbReference type="SMART" id="SM00939">
    <property type="entry name" value="PepX_C"/>
    <property type="match status" value="1"/>
</dbReference>
<dbReference type="SUPFAM" id="SSF49785">
    <property type="entry name" value="Galactose-binding domain-like"/>
    <property type="match status" value="1"/>
</dbReference>
<dbReference type="Gene3D" id="3.40.50.1820">
    <property type="entry name" value="alpha/beta hydrolase"/>
    <property type="match status" value="1"/>
</dbReference>
<reference evidence="3" key="1">
    <citation type="submission" date="2021-02" db="EMBL/GenBank/DDBJ databases">
        <authorList>
            <person name="Nowell W R."/>
        </authorList>
    </citation>
    <scope>NUCLEOTIDE SEQUENCE</scope>
</reference>
<dbReference type="NCBIfam" id="TIGR00976">
    <property type="entry name" value="CocE_NonD"/>
    <property type="match status" value="1"/>
</dbReference>
<evidence type="ECO:0000313" key="3">
    <source>
        <dbReference type="EMBL" id="CAF1263721.1"/>
    </source>
</evidence>
<dbReference type="InterPro" id="IPR005674">
    <property type="entry name" value="CocE/Ser_esterase"/>
</dbReference>
<comment type="caution">
    <text evidence="3">The sequence shown here is derived from an EMBL/GenBank/DDBJ whole genome shotgun (WGS) entry which is preliminary data.</text>
</comment>
<organism evidence="3 5">
    <name type="scientific">Didymodactylos carnosus</name>
    <dbReference type="NCBI Taxonomy" id="1234261"/>
    <lineage>
        <taxon>Eukaryota</taxon>
        <taxon>Metazoa</taxon>
        <taxon>Spiralia</taxon>
        <taxon>Gnathifera</taxon>
        <taxon>Rotifera</taxon>
        <taxon>Eurotatoria</taxon>
        <taxon>Bdelloidea</taxon>
        <taxon>Philodinida</taxon>
        <taxon>Philodinidae</taxon>
        <taxon>Didymodactylos</taxon>
    </lineage>
</organism>
<dbReference type="Pfam" id="PF08530">
    <property type="entry name" value="PepX_C"/>
    <property type="match status" value="1"/>
</dbReference>
<dbReference type="AlphaFoldDB" id="A0A815B1L1"/>
<dbReference type="OrthoDB" id="10038707at2759"/>
<dbReference type="Proteomes" id="UP000681722">
    <property type="component" value="Unassembled WGS sequence"/>
</dbReference>
<feature type="domain" description="Xaa-Pro dipeptidyl-peptidase C-terminal" evidence="2">
    <location>
        <begin position="160"/>
        <end position="415"/>
    </location>
</feature>
<dbReference type="Gene3D" id="2.60.120.260">
    <property type="entry name" value="Galactose-binding domain-like"/>
    <property type="match status" value="1"/>
</dbReference>
<name>A0A815B1L1_9BILA</name>
<dbReference type="EMBL" id="CAJOBC010019856">
    <property type="protein sequence ID" value="CAF4043804.1"/>
    <property type="molecule type" value="Genomic_DNA"/>
</dbReference>
<dbReference type="InterPro" id="IPR008979">
    <property type="entry name" value="Galactose-bd-like_sf"/>
</dbReference>
<evidence type="ECO:0000256" key="1">
    <source>
        <dbReference type="ARBA" id="ARBA00022801"/>
    </source>
</evidence>
<sequence>MMATLRRPSALGAIFVAHGSEDLYKNDIHYGDGILHQDEYILSVDHENALPATPDYVMNEQWIRERFTVRPWIDVYLEHQLDDSFWRKHSIKYAYDNLTVPVYLLAGLYDAYKDFAVNIYEPAHRVSPKIKVVVGPFVHAMPEYSNRNPGPGFDGKAEMVRWFNHWLKDDNENSDIMNEPDITLFIRTSLTTGTYRYESQWPIARQQTRRMFMSKGQKLVEQPAAASSTASEGRKNNTDVDTLEYRPWIGFEAGAWLGGLTGDQRSFDKYCLVYESDLITEAIEVVGFVKVSLQVSTTARLAHWIVRLEDVDMTLDQVWLVAVGALNGAQRQTPPAYLELNDVYTVTFQLHFTTWTFLSDHRIRVAVSNAMFYSNWPTPFPMNTSLYLNPSSTFVDLPIIPVLTSTPPPPPFTQLQVSPVDILPMPFSGGTPRTYHKHETDLATTITFEQITYELLPNGCFMSALLAWNFTCSHLDPGDVRWTTHARQVYVFGMNGYASINDVPMQDDEERVYPNVDLSMRRHFELNTELVMVSDQNYFYINLKRQLLNPNGAISEQPVTFVFNGKHKRQFH</sequence>
<dbReference type="InterPro" id="IPR029058">
    <property type="entry name" value="AB_hydrolase_fold"/>
</dbReference>
<dbReference type="Pfam" id="PF02129">
    <property type="entry name" value="Peptidase_S15"/>
    <property type="match status" value="1"/>
</dbReference>